<evidence type="ECO:0000256" key="4">
    <source>
        <dbReference type="ARBA" id="ARBA00010031"/>
    </source>
</evidence>
<dbReference type="InterPro" id="IPR008427">
    <property type="entry name" value="Extracellular_membr_CFEM_dom"/>
</dbReference>
<evidence type="ECO:0000256" key="8">
    <source>
        <dbReference type="ARBA" id="ARBA00022729"/>
    </source>
</evidence>
<keyword evidence="11" id="KW-1015">Disulfide bond</keyword>
<name>A0ABR1XD75_9PEZI</name>
<comment type="subcellular location">
    <subcellularLocation>
        <location evidence="2">Membrane</location>
        <topology evidence="2">Lipid-anchor</topology>
        <topology evidence="2">GPI-anchor</topology>
    </subcellularLocation>
    <subcellularLocation>
        <location evidence="1">Membrane</location>
        <topology evidence="1">Multi-pass membrane protein</topology>
    </subcellularLocation>
    <subcellularLocation>
        <location evidence="3">Secreted</location>
    </subcellularLocation>
</comment>
<evidence type="ECO:0000256" key="11">
    <source>
        <dbReference type="ARBA" id="ARBA00023157"/>
    </source>
</evidence>
<keyword evidence="5" id="KW-0964">Secreted</keyword>
<feature type="transmembrane region" description="Helical" evidence="14">
    <location>
        <begin position="109"/>
        <end position="129"/>
    </location>
</feature>
<comment type="caution">
    <text evidence="18">The sequence shown here is derived from an EMBL/GenBank/DDBJ whole genome shotgun (WGS) entry which is preliminary data.</text>
</comment>
<evidence type="ECO:0000256" key="15">
    <source>
        <dbReference type="SAM" id="SignalP"/>
    </source>
</evidence>
<accession>A0ABR1XD75</accession>
<evidence type="ECO:0000256" key="12">
    <source>
        <dbReference type="ARBA" id="ARBA00023288"/>
    </source>
</evidence>
<dbReference type="InterPro" id="IPR052337">
    <property type="entry name" value="SAT4-like"/>
</dbReference>
<keyword evidence="12" id="KW-0449">Lipoprotein</keyword>
<feature type="signal peptide" evidence="15">
    <location>
        <begin position="1"/>
        <end position="20"/>
    </location>
</feature>
<evidence type="ECO:0000256" key="2">
    <source>
        <dbReference type="ARBA" id="ARBA00004589"/>
    </source>
</evidence>
<reference evidence="18 19" key="1">
    <citation type="submission" date="2023-01" db="EMBL/GenBank/DDBJ databases">
        <title>Analysis of 21 Apiospora genomes using comparative genomics revels a genus with tremendous synthesis potential of carbohydrate active enzymes and secondary metabolites.</title>
        <authorList>
            <person name="Sorensen T."/>
        </authorList>
    </citation>
    <scope>NUCLEOTIDE SEQUENCE [LARGE SCALE GENOMIC DNA]</scope>
    <source>
        <strain evidence="18 19">CBS 114990</strain>
    </source>
</reference>
<dbReference type="Proteomes" id="UP001433268">
    <property type="component" value="Unassembled WGS sequence"/>
</dbReference>
<evidence type="ECO:0000256" key="9">
    <source>
        <dbReference type="ARBA" id="ARBA00022989"/>
    </source>
</evidence>
<evidence type="ECO:0000313" key="19">
    <source>
        <dbReference type="Proteomes" id="UP001433268"/>
    </source>
</evidence>
<dbReference type="InterPro" id="IPR049326">
    <property type="entry name" value="Rhodopsin_dom_fungi"/>
</dbReference>
<evidence type="ECO:0000256" key="13">
    <source>
        <dbReference type="ARBA" id="ARBA00038359"/>
    </source>
</evidence>
<dbReference type="PANTHER" id="PTHR33048:SF143">
    <property type="entry name" value="EXTRACELLULAR MEMBRANE PROTEIN CFEM DOMAIN-CONTAINING PROTEIN-RELATED"/>
    <property type="match status" value="1"/>
</dbReference>
<keyword evidence="8 15" id="KW-0732">Signal</keyword>
<evidence type="ECO:0000256" key="10">
    <source>
        <dbReference type="ARBA" id="ARBA00023136"/>
    </source>
</evidence>
<dbReference type="Pfam" id="PF20684">
    <property type="entry name" value="Fung_rhodopsin"/>
    <property type="match status" value="1"/>
</dbReference>
<dbReference type="PANTHER" id="PTHR33048">
    <property type="entry name" value="PTH11-LIKE INTEGRAL MEMBRANE PROTEIN (AFU_ORTHOLOGUE AFUA_5G11245)"/>
    <property type="match status" value="1"/>
</dbReference>
<evidence type="ECO:0000256" key="5">
    <source>
        <dbReference type="ARBA" id="ARBA00022525"/>
    </source>
</evidence>
<dbReference type="EMBL" id="JAQQWN010000002">
    <property type="protein sequence ID" value="KAK8094616.1"/>
    <property type="molecule type" value="Genomic_DNA"/>
</dbReference>
<comment type="similarity">
    <text evidence="4">Belongs to the RBT5 family.</text>
</comment>
<sequence>MLVVKRFLILWALFSTVCRATLLEDAQQLPACASRLLTFLCKTTCLVQSIPGSACLKSLDTTCFCTDPESQNVLQTCLLNSCTTDESLTVARIQDEACGKPQRSRKPDLLGIIPIELFTLICALIRMYARWKTLHTYEADDYIMIIIIMLFLIFTILSQYARLIGFGVDMWTLKSDTITTALKVLYVDGVFYFAVLGLCRIVMMCFLLREFPYEWFRKTAFGIMIFTGITTVLCVFLQIFQCLPVSYIWLGWKDASMSHTCLDISSLSYAATLLAISQDIMIIALPLPLDKESECRSAQEDRHIGGVVPGHLHLDLGLFEAALLGPVGEVYQPHMLTRRCRDYTDALIWTTLEVDVSVIVVSLPAIRAFATQILPDAYASFRRASETSDADERRMTAMTKISKQSSCHRRKLTGFFTPKEPHTDDTGEGELELGDRLHGTTHTEIGTADRTSTVCADGIRVKRTMTTTTTRSGGRAAVRTRAWDEKSFVSLRIAEHVRQEGIIEALNYDFDFTAVPKQLGHNV</sequence>
<evidence type="ECO:0008006" key="20">
    <source>
        <dbReference type="Google" id="ProtNLM"/>
    </source>
</evidence>
<feature type="transmembrane region" description="Helical" evidence="14">
    <location>
        <begin position="220"/>
        <end position="249"/>
    </location>
</feature>
<keyword evidence="6" id="KW-0325">Glycoprotein</keyword>
<feature type="transmembrane region" description="Helical" evidence="14">
    <location>
        <begin position="190"/>
        <end position="208"/>
    </location>
</feature>
<protein>
    <recommendedName>
        <fullName evidence="20">Extracellular membrane protein CFEM domain-containing protein</fullName>
    </recommendedName>
</protein>
<dbReference type="GeneID" id="92038676"/>
<evidence type="ECO:0000256" key="3">
    <source>
        <dbReference type="ARBA" id="ARBA00004613"/>
    </source>
</evidence>
<feature type="domain" description="CFEM" evidence="16">
    <location>
        <begin position="41"/>
        <end position="98"/>
    </location>
</feature>
<evidence type="ECO:0000256" key="6">
    <source>
        <dbReference type="ARBA" id="ARBA00022622"/>
    </source>
</evidence>
<evidence type="ECO:0000256" key="1">
    <source>
        <dbReference type="ARBA" id="ARBA00004141"/>
    </source>
</evidence>
<keyword evidence="6" id="KW-0336">GPI-anchor</keyword>
<evidence type="ECO:0000256" key="14">
    <source>
        <dbReference type="SAM" id="Phobius"/>
    </source>
</evidence>
<evidence type="ECO:0000259" key="16">
    <source>
        <dbReference type="Pfam" id="PF05730"/>
    </source>
</evidence>
<keyword evidence="10 14" id="KW-0472">Membrane</keyword>
<proteinExistence type="inferred from homology"/>
<dbReference type="RefSeq" id="XP_066675389.1">
    <property type="nucleotide sequence ID" value="XM_066805616.1"/>
</dbReference>
<feature type="domain" description="Rhodopsin" evidence="17">
    <location>
        <begin position="125"/>
        <end position="369"/>
    </location>
</feature>
<keyword evidence="19" id="KW-1185">Reference proteome</keyword>
<dbReference type="Pfam" id="PF05730">
    <property type="entry name" value="CFEM"/>
    <property type="match status" value="1"/>
</dbReference>
<keyword evidence="7 14" id="KW-0812">Transmembrane</keyword>
<evidence type="ECO:0000259" key="17">
    <source>
        <dbReference type="Pfam" id="PF20684"/>
    </source>
</evidence>
<comment type="similarity">
    <text evidence="13">Belongs to the SAT4 family.</text>
</comment>
<organism evidence="18 19">
    <name type="scientific">Apiospora hydei</name>
    <dbReference type="NCBI Taxonomy" id="1337664"/>
    <lineage>
        <taxon>Eukaryota</taxon>
        <taxon>Fungi</taxon>
        <taxon>Dikarya</taxon>
        <taxon>Ascomycota</taxon>
        <taxon>Pezizomycotina</taxon>
        <taxon>Sordariomycetes</taxon>
        <taxon>Xylariomycetidae</taxon>
        <taxon>Amphisphaeriales</taxon>
        <taxon>Apiosporaceae</taxon>
        <taxon>Apiospora</taxon>
    </lineage>
</organism>
<keyword evidence="9 14" id="KW-1133">Transmembrane helix</keyword>
<gene>
    <name evidence="18" type="ORF">PG997_001301</name>
</gene>
<evidence type="ECO:0000313" key="18">
    <source>
        <dbReference type="EMBL" id="KAK8094616.1"/>
    </source>
</evidence>
<feature type="chain" id="PRO_5045282898" description="Extracellular membrane protein CFEM domain-containing protein" evidence="15">
    <location>
        <begin position="21"/>
        <end position="523"/>
    </location>
</feature>
<evidence type="ECO:0000256" key="7">
    <source>
        <dbReference type="ARBA" id="ARBA00022692"/>
    </source>
</evidence>
<feature type="transmembrane region" description="Helical" evidence="14">
    <location>
        <begin position="141"/>
        <end position="161"/>
    </location>
</feature>